<name>A0ABP9UTN7_9BACT</name>
<dbReference type="Gene3D" id="1.20.1610.10">
    <property type="entry name" value="alpha-1,2-mannosidases domains"/>
    <property type="match status" value="1"/>
</dbReference>
<evidence type="ECO:0000313" key="6">
    <source>
        <dbReference type="Proteomes" id="UP001476282"/>
    </source>
</evidence>
<organism evidence="5 6">
    <name type="scientific">Haloferula sargassicola</name>
    <dbReference type="NCBI Taxonomy" id="490096"/>
    <lineage>
        <taxon>Bacteria</taxon>
        <taxon>Pseudomonadati</taxon>
        <taxon>Verrucomicrobiota</taxon>
        <taxon>Verrucomicrobiia</taxon>
        <taxon>Verrucomicrobiales</taxon>
        <taxon>Verrucomicrobiaceae</taxon>
        <taxon>Haloferula</taxon>
    </lineage>
</organism>
<feature type="domain" description="Glycosyl hydrolase family 92" evidence="3">
    <location>
        <begin position="266"/>
        <end position="740"/>
    </location>
</feature>
<accession>A0ABP9UTN7</accession>
<dbReference type="Gene3D" id="3.30.2080.10">
    <property type="entry name" value="GH92 mannosidase domain"/>
    <property type="match status" value="1"/>
</dbReference>
<protein>
    <recommendedName>
        <fullName evidence="7">Alpha-1,2-mannosidase</fullName>
    </recommendedName>
</protein>
<evidence type="ECO:0000259" key="3">
    <source>
        <dbReference type="Pfam" id="PF07971"/>
    </source>
</evidence>
<dbReference type="Pfam" id="PF17678">
    <property type="entry name" value="Glyco_hydro_92N"/>
    <property type="match status" value="1"/>
</dbReference>
<dbReference type="InterPro" id="IPR014718">
    <property type="entry name" value="GH-type_carb-bd"/>
</dbReference>
<dbReference type="InterPro" id="IPR008928">
    <property type="entry name" value="6-hairpin_glycosidase_sf"/>
</dbReference>
<evidence type="ECO:0008006" key="7">
    <source>
        <dbReference type="Google" id="ProtNLM"/>
    </source>
</evidence>
<dbReference type="Pfam" id="PF07971">
    <property type="entry name" value="Glyco_hydro_92"/>
    <property type="match status" value="1"/>
</dbReference>
<evidence type="ECO:0000256" key="1">
    <source>
        <dbReference type="SAM" id="MobiDB-lite"/>
    </source>
</evidence>
<feature type="chain" id="PRO_5046848391" description="Alpha-1,2-mannosidase" evidence="2">
    <location>
        <begin position="28"/>
        <end position="763"/>
    </location>
</feature>
<dbReference type="InterPro" id="IPR050883">
    <property type="entry name" value="PNGase"/>
</dbReference>
<feature type="domain" description="Glycosyl hydrolase family 92 N-terminal" evidence="4">
    <location>
        <begin position="46"/>
        <end position="256"/>
    </location>
</feature>
<keyword evidence="2" id="KW-0732">Signal</keyword>
<evidence type="ECO:0000313" key="5">
    <source>
        <dbReference type="EMBL" id="GAA5483213.1"/>
    </source>
</evidence>
<dbReference type="Proteomes" id="UP001476282">
    <property type="component" value="Unassembled WGS sequence"/>
</dbReference>
<gene>
    <name evidence="5" type="ORF">Hsar01_02442</name>
</gene>
<feature type="compositionally biased region" description="Polar residues" evidence="1">
    <location>
        <begin position="754"/>
        <end position="763"/>
    </location>
</feature>
<dbReference type="SUPFAM" id="SSF48208">
    <property type="entry name" value="Six-hairpin glycosidases"/>
    <property type="match status" value="1"/>
</dbReference>
<dbReference type="NCBIfam" id="TIGR01180">
    <property type="entry name" value="aman2_put"/>
    <property type="match status" value="1"/>
</dbReference>
<dbReference type="InterPro" id="IPR041371">
    <property type="entry name" value="GH92_N"/>
</dbReference>
<dbReference type="InterPro" id="IPR005887">
    <property type="entry name" value="GH92_a_mannosidase_put"/>
</dbReference>
<dbReference type="Gene3D" id="1.20.1050.60">
    <property type="entry name" value="alpha-1,2-mannosidase"/>
    <property type="match status" value="1"/>
</dbReference>
<feature type="region of interest" description="Disordered" evidence="1">
    <location>
        <begin position="744"/>
        <end position="763"/>
    </location>
</feature>
<dbReference type="PANTHER" id="PTHR12143:SF43">
    <property type="entry name" value="PUTATIVE-RELATED"/>
    <property type="match status" value="1"/>
</dbReference>
<proteinExistence type="predicted"/>
<dbReference type="PANTHER" id="PTHR12143">
    <property type="entry name" value="PEPTIDE N-GLYCANASE PNGASE -RELATED"/>
    <property type="match status" value="1"/>
</dbReference>
<dbReference type="InterPro" id="IPR012939">
    <property type="entry name" value="Glyco_hydro_92"/>
</dbReference>
<evidence type="ECO:0000256" key="2">
    <source>
        <dbReference type="SAM" id="SignalP"/>
    </source>
</evidence>
<keyword evidence="6" id="KW-1185">Reference proteome</keyword>
<evidence type="ECO:0000259" key="4">
    <source>
        <dbReference type="Pfam" id="PF17678"/>
    </source>
</evidence>
<reference evidence="5 6" key="1">
    <citation type="submission" date="2024-02" db="EMBL/GenBank/DDBJ databases">
        <title>Haloferula sargassicola NBRC 104335.</title>
        <authorList>
            <person name="Ichikawa N."/>
            <person name="Katano-Makiyama Y."/>
            <person name="Hidaka K."/>
        </authorList>
    </citation>
    <scope>NUCLEOTIDE SEQUENCE [LARGE SCALE GENOMIC DNA]</scope>
    <source>
        <strain evidence="5 6">NBRC 104335</strain>
    </source>
</reference>
<dbReference type="EMBL" id="BAABRI010000013">
    <property type="protein sequence ID" value="GAA5483213.1"/>
    <property type="molecule type" value="Genomic_DNA"/>
</dbReference>
<feature type="signal peptide" evidence="2">
    <location>
        <begin position="1"/>
        <end position="27"/>
    </location>
</feature>
<comment type="caution">
    <text evidence="5">The sequence shown here is derived from an EMBL/GenBank/DDBJ whole genome shotgun (WGS) entry which is preliminary data.</text>
</comment>
<sequence length="763" mass="85171">MFMSTQAPLRFFCPFAAATLLLAPALAEETPADQVVTLQGSDSTGGFSHGNTYPAVAMPFAMNAWSPFTQPVKDSFFYQYRQPKLRGLRQTHQPSPWIADYAAFSVMPVSGELICDEEGRASEFSHDKEVAKPFYYSVEMDTWNVSAEMTVTERCASFRFTYPEEKDGYVILDAFPKGSSVEVQPDQQRIVGWVKNNSGGVPQNFANHFIIQFDQPFLDQGTWKPGAEPSKDLKAEDEHVGAWVKIDPKKGPVTFKAVSSFIDQAQAETTLGLEIGDKDFDAVMEAGKKRWNDTLGKIEIEGGLPDQRRTFYTAMYRATLFPHRLNEPGADGKDRYYSPYDGKVHEGVMFTDSGFWDTFRCVHPLFNILFPELNDQILQGVLAAYEQSGWLPAWASPGHRGCMIGNHAFSLFADAWAKGNRNFDAKKAVEAMLHDSSHEGPIASIGRDGAPSYLQRGYASDDKTHESAAKTLEYAYNDYCAMIVAEGVGNQEAAETFRKRTGNYKNLWDPEVGFMRGKLSTGEWKPDFDPARWGSPFTEGCSWHYTWSVFHDMQGLIDLMGGDQAFTDKLDDVFQADPRVNTGAYGGMIHEMAEMIAANMGQYAHGNQPIQHMIYLYGYAGQPWKTQIHAREVMARLYHPTPDGLCGDEDNGQTSAWYVFSALGMYPVNPASDEYVIGSPIFDKATVHLDNGKTFTVTADTNGPMRPYIQEASLNGEPLNRCFLRHGEITSGGEVRFRMDSFKKEDWAAGPDSRPSSQSRPAK</sequence>
<dbReference type="Gene3D" id="2.70.98.10">
    <property type="match status" value="1"/>
</dbReference>